<gene>
    <name evidence="7" type="ORF">EV696_12549</name>
</gene>
<evidence type="ECO:0000313" key="8">
    <source>
        <dbReference type="Proteomes" id="UP000295375"/>
    </source>
</evidence>
<protein>
    <submittedName>
        <fullName evidence="7">Outer membrane scaffolding protein for murein synthesis (MipA/OmpV family)</fullName>
    </submittedName>
</protein>
<evidence type="ECO:0000256" key="6">
    <source>
        <dbReference type="SAM" id="SignalP"/>
    </source>
</evidence>
<accession>A0A4V3D6J3</accession>
<dbReference type="PANTHER" id="PTHR38776">
    <property type="entry name" value="MLTA-INTERACTING PROTEIN-RELATED"/>
    <property type="match status" value="1"/>
</dbReference>
<dbReference type="Proteomes" id="UP000295375">
    <property type="component" value="Unassembled WGS sequence"/>
</dbReference>
<comment type="caution">
    <text evidence="7">The sequence shown here is derived from an EMBL/GenBank/DDBJ whole genome shotgun (WGS) entry which is preliminary data.</text>
</comment>
<keyword evidence="5" id="KW-0998">Cell outer membrane</keyword>
<comment type="subcellular location">
    <subcellularLocation>
        <location evidence="1">Cell outer membrane</location>
    </subcellularLocation>
</comment>
<feature type="signal peptide" evidence="6">
    <location>
        <begin position="1"/>
        <end position="20"/>
    </location>
</feature>
<dbReference type="RefSeq" id="WP_133593337.1">
    <property type="nucleotide sequence ID" value="NZ_CP037953.1"/>
</dbReference>
<dbReference type="GO" id="GO:0009279">
    <property type="term" value="C:cell outer membrane"/>
    <property type="evidence" value="ECO:0007669"/>
    <property type="project" value="UniProtKB-SubCell"/>
</dbReference>
<evidence type="ECO:0000256" key="2">
    <source>
        <dbReference type="ARBA" id="ARBA00005722"/>
    </source>
</evidence>
<dbReference type="PANTHER" id="PTHR38776:SF1">
    <property type="entry name" value="MLTA-INTERACTING PROTEIN-RELATED"/>
    <property type="match status" value="1"/>
</dbReference>
<feature type="chain" id="PRO_5020283123" evidence="6">
    <location>
        <begin position="21"/>
        <end position="266"/>
    </location>
</feature>
<evidence type="ECO:0000256" key="5">
    <source>
        <dbReference type="ARBA" id="ARBA00023237"/>
    </source>
</evidence>
<keyword evidence="3 6" id="KW-0732">Signal</keyword>
<evidence type="ECO:0000256" key="1">
    <source>
        <dbReference type="ARBA" id="ARBA00004442"/>
    </source>
</evidence>
<proteinExistence type="inferred from homology"/>
<name>A0A4V3D6J3_9GAMM</name>
<sequence>MKKSLALIVLLAANNAIVIASDELEQGKLELGLGATVLHLPDYIGSDQTRETAWPFPYVRYIGKDWRIDRQLINRELLENKRWRLDLNFSGSLPVNSEDNNAREGMPDLMPTLEVGPWLQFRFAEKADSYWRTDIAIRKAIASDFTDYQNAGWAAQWQLFNRHDWQQQETYWSFEHSLALVWGDERQHNYFYGVAPEFVTTTRAAYEANAGYGGWRYSAGITRRQGQLWTAVFLRYFDISDAEFADSPLVRDEQNIALGVAAAWIW</sequence>
<keyword evidence="8" id="KW-1185">Reference proteome</keyword>
<comment type="similarity">
    <text evidence="2">Belongs to the MipA/OmpV family.</text>
</comment>
<keyword evidence="4" id="KW-0472">Membrane</keyword>
<dbReference type="InterPro" id="IPR010583">
    <property type="entry name" value="MipA"/>
</dbReference>
<evidence type="ECO:0000256" key="4">
    <source>
        <dbReference type="ARBA" id="ARBA00023136"/>
    </source>
</evidence>
<dbReference type="EMBL" id="SNYM01000025">
    <property type="protein sequence ID" value="TDQ44237.1"/>
    <property type="molecule type" value="Genomic_DNA"/>
</dbReference>
<dbReference type="OrthoDB" id="5290976at2"/>
<reference evidence="7 8" key="1">
    <citation type="submission" date="2019-03" db="EMBL/GenBank/DDBJ databases">
        <title>Genomic Encyclopedia of Type Strains, Phase IV (KMG-IV): sequencing the most valuable type-strain genomes for metagenomic binning, comparative biology and taxonomic classification.</title>
        <authorList>
            <person name="Goeker M."/>
        </authorList>
    </citation>
    <scope>NUCLEOTIDE SEQUENCE [LARGE SCALE GENOMIC DNA]</scope>
    <source>
        <strain evidence="7 8">DSM 103792</strain>
    </source>
</reference>
<dbReference type="Pfam" id="PF06629">
    <property type="entry name" value="MipA"/>
    <property type="match status" value="1"/>
</dbReference>
<dbReference type="AlphaFoldDB" id="A0A4V3D6J3"/>
<evidence type="ECO:0000313" key="7">
    <source>
        <dbReference type="EMBL" id="TDQ44237.1"/>
    </source>
</evidence>
<evidence type="ECO:0000256" key="3">
    <source>
        <dbReference type="ARBA" id="ARBA00022729"/>
    </source>
</evidence>
<organism evidence="7 8">
    <name type="scientific">Permianibacter aggregans</name>
    <dbReference type="NCBI Taxonomy" id="1510150"/>
    <lineage>
        <taxon>Bacteria</taxon>
        <taxon>Pseudomonadati</taxon>
        <taxon>Pseudomonadota</taxon>
        <taxon>Gammaproteobacteria</taxon>
        <taxon>Pseudomonadales</taxon>
        <taxon>Pseudomonadaceae</taxon>
        <taxon>Permianibacter</taxon>
    </lineage>
</organism>